<name>A0A7T5JQU9_9BACL</name>
<protein>
    <submittedName>
        <fullName evidence="2">YaaR family protein</fullName>
    </submittedName>
</protein>
<reference evidence="2 4" key="1">
    <citation type="submission" date="2020-12" db="EMBL/GenBank/DDBJ databases">
        <title>strain FJAT-54423T represents a novel species of the genus Brevibacillus.</title>
        <authorList>
            <person name="Tang R."/>
        </authorList>
    </citation>
    <scope>NUCLEOTIDE SEQUENCE [LARGE SCALE GENOMIC DNA]</scope>
    <source>
        <strain evidence="2 4">FJAT-54423</strain>
    </source>
</reference>
<gene>
    <name evidence="2" type="ORF">JD108_20040</name>
    <name evidence="3" type="ORF">KDJ56_19975</name>
</gene>
<dbReference type="KEGG" id="bcop:JD108_20040"/>
<evidence type="ECO:0000313" key="2">
    <source>
        <dbReference type="EMBL" id="QQE76709.1"/>
    </source>
</evidence>
<dbReference type="Gene3D" id="1.20.120.490">
    <property type="entry name" value="Hypothetical protein TM1646-like domain"/>
    <property type="match status" value="1"/>
</dbReference>
<feature type="coiled-coil region" evidence="1">
    <location>
        <begin position="33"/>
        <end position="60"/>
    </location>
</feature>
<evidence type="ECO:0000256" key="1">
    <source>
        <dbReference type="SAM" id="Coils"/>
    </source>
</evidence>
<dbReference type="EMBL" id="CP073708">
    <property type="protein sequence ID" value="QUO43775.1"/>
    <property type="molecule type" value="Genomic_DNA"/>
</dbReference>
<evidence type="ECO:0000313" key="4">
    <source>
        <dbReference type="Proteomes" id="UP000595847"/>
    </source>
</evidence>
<dbReference type="Proteomes" id="UP000677234">
    <property type="component" value="Chromosome"/>
</dbReference>
<organism evidence="2 4">
    <name type="scientific">Brevibacillus composti</name>
    <dbReference type="NCBI Taxonomy" id="2796470"/>
    <lineage>
        <taxon>Bacteria</taxon>
        <taxon>Bacillati</taxon>
        <taxon>Bacillota</taxon>
        <taxon>Bacilli</taxon>
        <taxon>Bacillales</taxon>
        <taxon>Paenibacillaceae</taxon>
        <taxon>Brevibacillus</taxon>
    </lineage>
</organism>
<dbReference type="AlphaFoldDB" id="A0A7T5JQU9"/>
<evidence type="ECO:0000313" key="5">
    <source>
        <dbReference type="Proteomes" id="UP000677234"/>
    </source>
</evidence>
<dbReference type="Pfam" id="PF03885">
    <property type="entry name" value="DUF327"/>
    <property type="match status" value="1"/>
</dbReference>
<dbReference type="EMBL" id="CP066308">
    <property type="protein sequence ID" value="QQE76709.1"/>
    <property type="molecule type" value="Genomic_DNA"/>
</dbReference>
<dbReference type="SUPFAM" id="SSF158397">
    <property type="entry name" value="TM1646-like"/>
    <property type="match status" value="1"/>
</dbReference>
<dbReference type="InterPro" id="IPR005585">
    <property type="entry name" value="DUF327"/>
</dbReference>
<reference evidence="3" key="2">
    <citation type="submission" date="2021-04" db="EMBL/GenBank/DDBJ databases">
        <title>Brevibacillus composti FJAT-54423, complete genome.</title>
        <authorList>
            <person name="Tang R."/>
        </authorList>
    </citation>
    <scope>NUCLEOTIDE SEQUENCE</scope>
    <source>
        <strain evidence="3">FJAT-54424</strain>
    </source>
</reference>
<sequence>MEVNRIGQASVEQRKAKQDVPADRVVFSELMNRGRDQLNAERLQKLIADLEDQGKILADTRTVGDLRKFKSLVKSLLDDAVKNGLRLEEQQGYNRRGRSRVFKIVKEVDQKLLELTDAVLKSQEPGLRILERVGEIKGLVLNIYA</sequence>
<dbReference type="InterPro" id="IPR024042">
    <property type="entry name" value="TM1646-like_dom_sf"/>
</dbReference>
<proteinExistence type="predicted"/>
<keyword evidence="5" id="KW-1185">Reference proteome</keyword>
<dbReference type="Proteomes" id="UP000595847">
    <property type="component" value="Chromosome"/>
</dbReference>
<keyword evidence="1" id="KW-0175">Coiled coil</keyword>
<evidence type="ECO:0000313" key="3">
    <source>
        <dbReference type="EMBL" id="QUO43775.1"/>
    </source>
</evidence>
<accession>A0A7T5JQU9</accession>